<dbReference type="InterPro" id="IPR036852">
    <property type="entry name" value="Peptidase_S8/S53_dom_sf"/>
</dbReference>
<dbReference type="EMBL" id="JAAVJS010000002">
    <property type="protein sequence ID" value="NJX14266.1"/>
    <property type="molecule type" value="Genomic_DNA"/>
</dbReference>
<evidence type="ECO:0000256" key="6">
    <source>
        <dbReference type="PROSITE-ProRule" id="PRU01240"/>
    </source>
</evidence>
<dbReference type="Pfam" id="PF18962">
    <property type="entry name" value="Por_Secre_tail"/>
    <property type="match status" value="1"/>
</dbReference>
<feature type="active site" description="Charge relay system" evidence="6">
    <location>
        <position position="393"/>
    </location>
</feature>
<dbReference type="InterPro" id="IPR015500">
    <property type="entry name" value="Peptidase_S8_subtilisin-rel"/>
</dbReference>
<dbReference type="SUPFAM" id="SSF52743">
    <property type="entry name" value="Subtilisin-like"/>
    <property type="match status" value="1"/>
</dbReference>
<evidence type="ECO:0000256" key="3">
    <source>
        <dbReference type="ARBA" id="ARBA00022729"/>
    </source>
</evidence>
<feature type="signal peptide" evidence="7">
    <location>
        <begin position="1"/>
        <end position="19"/>
    </location>
</feature>
<evidence type="ECO:0000256" key="1">
    <source>
        <dbReference type="ARBA" id="ARBA00011073"/>
    </source>
</evidence>
<feature type="chain" id="PRO_5045146139" evidence="7">
    <location>
        <begin position="20"/>
        <end position="535"/>
    </location>
</feature>
<keyword evidence="4 6" id="KW-0378">Hydrolase</keyword>
<dbReference type="PANTHER" id="PTHR43806">
    <property type="entry name" value="PEPTIDASE S8"/>
    <property type="match status" value="1"/>
</dbReference>
<dbReference type="Gene3D" id="3.40.50.200">
    <property type="entry name" value="Peptidase S8/S53 domain"/>
    <property type="match status" value="1"/>
</dbReference>
<accession>A0ABX1DDA2</accession>
<feature type="active site" description="Charge relay system" evidence="6">
    <location>
        <position position="175"/>
    </location>
</feature>
<dbReference type="PIRSF" id="PIRSF037903">
    <property type="entry name" value="Subtilisin_rel_GFO_2223"/>
    <property type="match status" value="1"/>
</dbReference>
<evidence type="ECO:0000256" key="5">
    <source>
        <dbReference type="ARBA" id="ARBA00022825"/>
    </source>
</evidence>
<dbReference type="InterPro" id="IPR050131">
    <property type="entry name" value="Peptidase_S8_subtilisin-like"/>
</dbReference>
<proteinExistence type="inferred from homology"/>
<dbReference type="PANTHER" id="PTHR43806:SF67">
    <property type="entry name" value="EGF-LIKE DOMAIN-CONTAINING PROTEIN"/>
    <property type="match status" value="1"/>
</dbReference>
<feature type="active site" description="Charge relay system" evidence="6">
    <location>
        <position position="217"/>
    </location>
</feature>
<feature type="domain" description="Peptidase S8/S53" evidence="8">
    <location>
        <begin position="166"/>
        <end position="439"/>
    </location>
</feature>
<dbReference type="RefSeq" id="WP_167916519.1">
    <property type="nucleotide sequence ID" value="NZ_JAAVJS010000002.1"/>
</dbReference>
<dbReference type="PRINTS" id="PR00723">
    <property type="entry name" value="SUBTILISIN"/>
</dbReference>
<dbReference type="CDD" id="cd07493">
    <property type="entry name" value="Peptidases_S8_9"/>
    <property type="match status" value="1"/>
</dbReference>
<keyword evidence="3 7" id="KW-0732">Signal</keyword>
<evidence type="ECO:0000313" key="10">
    <source>
        <dbReference type="EMBL" id="NJX14266.1"/>
    </source>
</evidence>
<dbReference type="Proteomes" id="UP000760545">
    <property type="component" value="Unassembled WGS sequence"/>
</dbReference>
<dbReference type="Pfam" id="PF00082">
    <property type="entry name" value="Peptidase_S8"/>
    <property type="match status" value="1"/>
</dbReference>
<name>A0ABX1DDA2_9FLAO</name>
<evidence type="ECO:0000256" key="2">
    <source>
        <dbReference type="ARBA" id="ARBA00022670"/>
    </source>
</evidence>
<evidence type="ECO:0000259" key="9">
    <source>
        <dbReference type="Pfam" id="PF18962"/>
    </source>
</evidence>
<dbReference type="InterPro" id="IPR017317">
    <property type="entry name" value="Pept_S8_subtilisin_bacteroid-2"/>
</dbReference>
<sequence>MTKGLIVFSLLLFQLVAMAQEDAWVYLIDKENIAQALANPASILSEKAIDRKNRHGIAIDERDVPVNENYISQIKAAPGIAVLAKSKWMNALHVRGSQSDIENLQDNFSFVESIEFADRNKNASKGEEVKQKRKTETVLTAFNYGKALNQIEMINGDQLHLSDYTGTGVTIAVLDGGFPNVNTMAALQRLRDAGNLKGAYDFVNRDDDVYTNTAGNHGTLVLSTMAAYLEGQYVGTAPDASYYLFTTEDGTSENTVEESYWVEAAERADSLGVDVINSSLGYGKTYDNPNYAYSPSDFNGNTTFVSRGANIAFEKGLLIVNSAGNSGNNGVGAPADSPGVLSIGAVDANGNYASFSSVGNSFQPSQKPDVVAQGQNSVVINENDAIGPANGTSFSSPILAGGIACLWQALPNKTNVELMQLIRESASQFENPDNFLGYGIPNLEVALSSALEITGLSNETPIKMFPNPATNELFFSFNKNATFYVDVFDVYGKHVLAFILTDSKFKVNIASLTNGVYFVNLQSSNESRTFKLIKR</sequence>
<keyword evidence="5 6" id="KW-0720">Serine protease</keyword>
<protein>
    <submittedName>
        <fullName evidence="10">S8 family serine peptidase</fullName>
    </submittedName>
</protein>
<evidence type="ECO:0000256" key="4">
    <source>
        <dbReference type="ARBA" id="ARBA00022801"/>
    </source>
</evidence>
<dbReference type="NCBIfam" id="TIGR04183">
    <property type="entry name" value="Por_Secre_tail"/>
    <property type="match status" value="1"/>
</dbReference>
<dbReference type="InterPro" id="IPR000209">
    <property type="entry name" value="Peptidase_S8/S53_dom"/>
</dbReference>
<evidence type="ECO:0000313" key="11">
    <source>
        <dbReference type="Proteomes" id="UP000760545"/>
    </source>
</evidence>
<comment type="caution">
    <text evidence="10">The sequence shown here is derived from an EMBL/GenBank/DDBJ whole genome shotgun (WGS) entry which is preliminary data.</text>
</comment>
<evidence type="ECO:0000256" key="7">
    <source>
        <dbReference type="SAM" id="SignalP"/>
    </source>
</evidence>
<evidence type="ECO:0000259" key="8">
    <source>
        <dbReference type="Pfam" id="PF00082"/>
    </source>
</evidence>
<feature type="domain" description="Secretion system C-terminal sorting" evidence="9">
    <location>
        <begin position="464"/>
        <end position="533"/>
    </location>
</feature>
<dbReference type="InterPro" id="IPR026444">
    <property type="entry name" value="Secre_tail"/>
</dbReference>
<comment type="similarity">
    <text evidence="1 6">Belongs to the peptidase S8 family.</text>
</comment>
<keyword evidence="11" id="KW-1185">Reference proteome</keyword>
<reference evidence="10 11" key="1">
    <citation type="submission" date="2020-03" db="EMBL/GenBank/DDBJ databases">
        <title>Tamlana sp. nov, isolated from XXX.</title>
        <authorList>
            <person name="Cao W.R."/>
        </authorList>
    </citation>
    <scope>NUCLEOTIDE SEQUENCE [LARGE SCALE GENOMIC DNA]</scope>
    <source>
        <strain evidence="10 11">HST1-43</strain>
    </source>
</reference>
<gene>
    <name evidence="10" type="ORF">HC176_02025</name>
</gene>
<organism evidence="10 11">
    <name type="scientific">Tamlana crocina</name>
    <dbReference type="NCBI Taxonomy" id="393006"/>
    <lineage>
        <taxon>Bacteria</taxon>
        <taxon>Pseudomonadati</taxon>
        <taxon>Bacteroidota</taxon>
        <taxon>Flavobacteriia</taxon>
        <taxon>Flavobacteriales</taxon>
        <taxon>Flavobacteriaceae</taxon>
        <taxon>Tamlana</taxon>
    </lineage>
</organism>
<dbReference type="PROSITE" id="PS51892">
    <property type="entry name" value="SUBTILASE"/>
    <property type="match status" value="1"/>
</dbReference>
<keyword evidence="2 6" id="KW-0645">Protease</keyword>